<organism evidence="5 6">
    <name type="scientific">Luteimonas composti</name>
    <dbReference type="NCBI Taxonomy" id="398257"/>
    <lineage>
        <taxon>Bacteria</taxon>
        <taxon>Pseudomonadati</taxon>
        <taxon>Pseudomonadota</taxon>
        <taxon>Gammaproteobacteria</taxon>
        <taxon>Lysobacterales</taxon>
        <taxon>Lysobacteraceae</taxon>
        <taxon>Luteimonas</taxon>
    </lineage>
</organism>
<proteinExistence type="inferred from homology"/>
<dbReference type="PANTHER" id="PTHR43768:SF3">
    <property type="entry name" value="TREHALOSE 6-PHOSPHATE PHOSPHATASE"/>
    <property type="match status" value="1"/>
</dbReference>
<dbReference type="NCBIfam" id="TIGR00685">
    <property type="entry name" value="T6PP"/>
    <property type="match status" value="1"/>
</dbReference>
<dbReference type="Gene3D" id="3.30.70.1020">
    <property type="entry name" value="Trehalose-6-phosphate phosphatase related protein, domain 2"/>
    <property type="match status" value="1"/>
</dbReference>
<dbReference type="InterPro" id="IPR006379">
    <property type="entry name" value="HAD-SF_hydro_IIB"/>
</dbReference>
<dbReference type="GO" id="GO:0004805">
    <property type="term" value="F:trehalose-phosphatase activity"/>
    <property type="evidence" value="ECO:0007669"/>
    <property type="project" value="UniProtKB-EC"/>
</dbReference>
<comment type="function">
    <text evidence="4">Removes the phosphate from trehalose 6-phosphate to produce free trehalose.</text>
</comment>
<sequence>MSDGPPFLPPPPPLSERWALFLDVDGTLVPFADDPEQVYVSQRLVERLGALSAAMDGALALVSGRRVEMLDRLFSPLRLASAGLHGLQRRRAGEALGVPPDAPAALEQVRLEALDLVSAWPGALVEDKGEAMALHWRARPEAGDALRAYAARAVERLPGYQLQPGDMVVELRPHRADKGTAIAAFLAEAPFRGRQPVFVGDDLTDEYGFRAVNAQQGMGVLVGDRGGSAARYRLPDIAAVHAWLGAGA</sequence>
<gene>
    <name evidence="5" type="primary">otsB</name>
    <name evidence="5" type="ORF">QF205_00790</name>
</gene>
<evidence type="ECO:0000256" key="4">
    <source>
        <dbReference type="RuleBase" id="RU361117"/>
    </source>
</evidence>
<keyword evidence="4" id="KW-0479">Metal-binding</keyword>
<dbReference type="PANTHER" id="PTHR43768">
    <property type="entry name" value="TREHALOSE 6-PHOSPHATE PHOSPHATASE"/>
    <property type="match status" value="1"/>
</dbReference>
<comment type="caution">
    <text evidence="5">The sequence shown here is derived from an EMBL/GenBank/DDBJ whole genome shotgun (WGS) entry which is preliminary data.</text>
</comment>
<evidence type="ECO:0000313" key="6">
    <source>
        <dbReference type="Proteomes" id="UP001160550"/>
    </source>
</evidence>
<keyword evidence="6" id="KW-1185">Reference proteome</keyword>
<dbReference type="CDD" id="cd01627">
    <property type="entry name" value="HAD_TPP"/>
    <property type="match status" value="1"/>
</dbReference>
<comment type="pathway">
    <text evidence="1 4">Glycan biosynthesis; trehalose biosynthesis.</text>
</comment>
<dbReference type="EMBL" id="JARYGX010000003">
    <property type="protein sequence ID" value="MDH7451617.1"/>
    <property type="molecule type" value="Genomic_DNA"/>
</dbReference>
<reference evidence="5" key="1">
    <citation type="journal article" date="2007" name="Int. J. Syst. Evol. Microbiol.">
        <title>Luteimonas composti sp. nov., a moderately thermophilic bacterium isolated from food waste.</title>
        <authorList>
            <person name="Young C.C."/>
            <person name="Kampfer P."/>
            <person name="Chen W.M."/>
            <person name="Yen W.S."/>
            <person name="Arun A.B."/>
            <person name="Lai W.A."/>
            <person name="Shen F.T."/>
            <person name="Rekha P.D."/>
            <person name="Lin K.Y."/>
            <person name="Chou J.H."/>
        </authorList>
    </citation>
    <scope>NUCLEOTIDE SEQUENCE</scope>
    <source>
        <strain evidence="5">CC-YY355</strain>
    </source>
</reference>
<dbReference type="InterPro" id="IPR036412">
    <property type="entry name" value="HAD-like_sf"/>
</dbReference>
<evidence type="ECO:0000256" key="1">
    <source>
        <dbReference type="ARBA" id="ARBA00005199"/>
    </source>
</evidence>
<protein>
    <recommendedName>
        <fullName evidence="4">Trehalose 6-phosphate phosphatase</fullName>
        <ecNumber evidence="4">3.1.3.12</ecNumber>
    </recommendedName>
</protein>
<dbReference type="EC" id="3.1.3.12" evidence="4"/>
<reference evidence="5" key="2">
    <citation type="submission" date="2023-04" db="EMBL/GenBank/DDBJ databases">
        <authorList>
            <person name="Sun J.-Q."/>
        </authorList>
    </citation>
    <scope>NUCLEOTIDE SEQUENCE</scope>
    <source>
        <strain evidence="5">CC-YY355</strain>
    </source>
</reference>
<dbReference type="RefSeq" id="WP_280940820.1">
    <property type="nucleotide sequence ID" value="NZ_JARYGX010000003.1"/>
</dbReference>
<dbReference type="Proteomes" id="UP001160550">
    <property type="component" value="Unassembled WGS sequence"/>
</dbReference>
<evidence type="ECO:0000256" key="2">
    <source>
        <dbReference type="ARBA" id="ARBA00008770"/>
    </source>
</evidence>
<comment type="similarity">
    <text evidence="2 4">Belongs to the trehalose phosphatase family.</text>
</comment>
<dbReference type="Pfam" id="PF02358">
    <property type="entry name" value="Trehalose_PPase"/>
    <property type="match status" value="1"/>
</dbReference>
<dbReference type="InterPro" id="IPR023214">
    <property type="entry name" value="HAD_sf"/>
</dbReference>
<dbReference type="InterPro" id="IPR003337">
    <property type="entry name" value="Trehalose_PPase"/>
</dbReference>
<keyword evidence="4" id="KW-0460">Magnesium</keyword>
<accession>A0ABT6MLY0</accession>
<comment type="cofactor">
    <cofactor evidence="4">
        <name>Mg(2+)</name>
        <dbReference type="ChEBI" id="CHEBI:18420"/>
    </cofactor>
</comment>
<dbReference type="InterPro" id="IPR044651">
    <property type="entry name" value="OTSB-like"/>
</dbReference>
<evidence type="ECO:0000256" key="3">
    <source>
        <dbReference type="ARBA" id="ARBA00022801"/>
    </source>
</evidence>
<keyword evidence="3 4" id="KW-0378">Hydrolase</keyword>
<dbReference type="NCBIfam" id="TIGR01484">
    <property type="entry name" value="HAD-SF-IIB"/>
    <property type="match status" value="1"/>
</dbReference>
<dbReference type="Gene3D" id="3.40.50.1000">
    <property type="entry name" value="HAD superfamily/HAD-like"/>
    <property type="match status" value="1"/>
</dbReference>
<dbReference type="SUPFAM" id="SSF56784">
    <property type="entry name" value="HAD-like"/>
    <property type="match status" value="1"/>
</dbReference>
<comment type="catalytic activity">
    <reaction evidence="4">
        <text>alpha,alpha-trehalose 6-phosphate + H2O = alpha,alpha-trehalose + phosphate</text>
        <dbReference type="Rhea" id="RHEA:23420"/>
        <dbReference type="ChEBI" id="CHEBI:15377"/>
        <dbReference type="ChEBI" id="CHEBI:16551"/>
        <dbReference type="ChEBI" id="CHEBI:43474"/>
        <dbReference type="ChEBI" id="CHEBI:58429"/>
        <dbReference type="EC" id="3.1.3.12"/>
    </reaction>
</comment>
<evidence type="ECO:0000313" key="5">
    <source>
        <dbReference type="EMBL" id="MDH7451617.1"/>
    </source>
</evidence>
<name>A0ABT6MLY0_9GAMM</name>